<organism evidence="2 3">
    <name type="scientific">Liparis tanakae</name>
    <name type="common">Tanaka's snailfish</name>
    <dbReference type="NCBI Taxonomy" id="230148"/>
    <lineage>
        <taxon>Eukaryota</taxon>
        <taxon>Metazoa</taxon>
        <taxon>Chordata</taxon>
        <taxon>Craniata</taxon>
        <taxon>Vertebrata</taxon>
        <taxon>Euteleostomi</taxon>
        <taxon>Actinopterygii</taxon>
        <taxon>Neopterygii</taxon>
        <taxon>Teleostei</taxon>
        <taxon>Neoteleostei</taxon>
        <taxon>Acanthomorphata</taxon>
        <taxon>Eupercaria</taxon>
        <taxon>Perciformes</taxon>
        <taxon>Cottioidei</taxon>
        <taxon>Cottales</taxon>
        <taxon>Liparidae</taxon>
        <taxon>Liparis</taxon>
    </lineage>
</organism>
<feature type="region of interest" description="Disordered" evidence="1">
    <location>
        <begin position="1"/>
        <end position="34"/>
    </location>
</feature>
<gene>
    <name evidence="2" type="ORF">EYF80_051521</name>
</gene>
<feature type="compositionally biased region" description="Low complexity" evidence="1">
    <location>
        <begin position="278"/>
        <end position="297"/>
    </location>
</feature>
<proteinExistence type="predicted"/>
<feature type="region of interest" description="Disordered" evidence="1">
    <location>
        <begin position="55"/>
        <end position="100"/>
    </location>
</feature>
<evidence type="ECO:0000313" key="3">
    <source>
        <dbReference type="Proteomes" id="UP000314294"/>
    </source>
</evidence>
<dbReference type="AlphaFoldDB" id="A0A4Z2FAW1"/>
<comment type="caution">
    <text evidence="2">The sequence shown here is derived from an EMBL/GenBank/DDBJ whole genome shotgun (WGS) entry which is preliminary data.</text>
</comment>
<accession>A0A4Z2FAW1</accession>
<dbReference type="EMBL" id="SRLO01001383">
    <property type="protein sequence ID" value="TNN38318.1"/>
    <property type="molecule type" value="Genomic_DNA"/>
</dbReference>
<feature type="compositionally biased region" description="Polar residues" evidence="1">
    <location>
        <begin position="72"/>
        <end position="81"/>
    </location>
</feature>
<dbReference type="Proteomes" id="UP000314294">
    <property type="component" value="Unassembled WGS sequence"/>
</dbReference>
<evidence type="ECO:0000313" key="2">
    <source>
        <dbReference type="EMBL" id="TNN38318.1"/>
    </source>
</evidence>
<protein>
    <submittedName>
        <fullName evidence="2">Uncharacterized protein</fullName>
    </submittedName>
</protein>
<reference evidence="2 3" key="1">
    <citation type="submission" date="2019-03" db="EMBL/GenBank/DDBJ databases">
        <title>First draft genome of Liparis tanakae, snailfish: a comprehensive survey of snailfish specific genes.</title>
        <authorList>
            <person name="Kim W."/>
            <person name="Song I."/>
            <person name="Jeong J.-H."/>
            <person name="Kim D."/>
            <person name="Kim S."/>
            <person name="Ryu S."/>
            <person name="Song J.Y."/>
            <person name="Lee S.K."/>
        </authorList>
    </citation>
    <scope>NUCLEOTIDE SEQUENCE [LARGE SCALE GENOMIC DNA]</scope>
    <source>
        <tissue evidence="2">Muscle</tissue>
    </source>
</reference>
<name>A0A4Z2FAW1_9TELE</name>
<keyword evidence="3" id="KW-1185">Reference proteome</keyword>
<feature type="region of interest" description="Disordered" evidence="1">
    <location>
        <begin position="278"/>
        <end position="304"/>
    </location>
</feature>
<dbReference type="OrthoDB" id="8987573at2759"/>
<evidence type="ECO:0000256" key="1">
    <source>
        <dbReference type="SAM" id="MobiDB-lite"/>
    </source>
</evidence>
<sequence>MPKLLTMTGTGMAMVSTPAKAQRAPTSIPDHVSGRRIGRVGADALGVVDHGCKDEDAQRQEDDEQQELVGTRPQSVAQDPQANEVAGQLEDTQDADEAHHAQEAQRVFGCFGGEAAQRHLQVKGHDGHEVYDVEGAAEELCFVGAEDDARHHLNGEPDDADALHICQPAIGDYLVDDLRDGVEGFVGLQAEGGNGEEDEEERAERHILQRETERGEGVGCLDVCGGVLPRRSSPTSSFLATVQMLSRLDADRIHNSPSTAAPGGAALAPGGGALAPGGAALAPGGAALAPGGAALAGKSPLTSL</sequence>